<dbReference type="InterPro" id="IPR036388">
    <property type="entry name" value="WH-like_DNA-bd_sf"/>
</dbReference>
<name>A0A1G2NX79_9BACT</name>
<keyword evidence="2" id="KW-0805">Transcription regulation</keyword>
<dbReference type="SUPFAM" id="SSF88659">
    <property type="entry name" value="Sigma3 and sigma4 domains of RNA polymerase sigma factors"/>
    <property type="match status" value="1"/>
</dbReference>
<gene>
    <name evidence="7" type="ORF">A3H68_02740</name>
</gene>
<evidence type="ECO:0000313" key="8">
    <source>
        <dbReference type="Proteomes" id="UP000176429"/>
    </source>
</evidence>
<dbReference type="NCBIfam" id="TIGR02937">
    <property type="entry name" value="sigma70-ECF"/>
    <property type="match status" value="1"/>
</dbReference>
<evidence type="ECO:0000259" key="6">
    <source>
        <dbReference type="Pfam" id="PF04542"/>
    </source>
</evidence>
<organism evidence="7 8">
    <name type="scientific">Candidatus Taylorbacteria bacterium RIFCSPLOWO2_02_FULL_46_40</name>
    <dbReference type="NCBI Taxonomy" id="1802329"/>
    <lineage>
        <taxon>Bacteria</taxon>
        <taxon>Candidatus Tayloriibacteriota</taxon>
    </lineage>
</organism>
<dbReference type="EMBL" id="MHSH01000045">
    <property type="protein sequence ID" value="OHA40726.1"/>
    <property type="molecule type" value="Genomic_DNA"/>
</dbReference>
<comment type="caution">
    <text evidence="7">The sequence shown here is derived from an EMBL/GenBank/DDBJ whole genome shotgun (WGS) entry which is preliminary data.</text>
</comment>
<dbReference type="InterPro" id="IPR039425">
    <property type="entry name" value="RNA_pol_sigma-70-like"/>
</dbReference>
<evidence type="ECO:0000256" key="5">
    <source>
        <dbReference type="ARBA" id="ARBA00023163"/>
    </source>
</evidence>
<sequence length="212" mass="24061">MVEISGFTLAPSCFVDYKTSNQNKNLLELTDEEILENSVDAPEIFEVIVSRYEGAFLRKARSIVWNVRGAVEATDMVQDAFVKIYLNAHRFERQPGASFRSWAYKILVNTCLSHLKKAGRENLKIVDMEPEVYETLPDTSDSREKKILVDEALSAISKMPVALRGALEPILVNGVTQQDLSRQLKVSAGALRTRIHRAKKLFRQMAFITKER</sequence>
<evidence type="ECO:0000256" key="4">
    <source>
        <dbReference type="ARBA" id="ARBA00023125"/>
    </source>
</evidence>
<dbReference type="InterPro" id="IPR007627">
    <property type="entry name" value="RNA_pol_sigma70_r2"/>
</dbReference>
<reference evidence="7 8" key="1">
    <citation type="journal article" date="2016" name="Nat. Commun.">
        <title>Thousands of microbial genomes shed light on interconnected biogeochemical processes in an aquifer system.</title>
        <authorList>
            <person name="Anantharaman K."/>
            <person name="Brown C.T."/>
            <person name="Hug L.A."/>
            <person name="Sharon I."/>
            <person name="Castelle C.J."/>
            <person name="Probst A.J."/>
            <person name="Thomas B.C."/>
            <person name="Singh A."/>
            <person name="Wilkins M.J."/>
            <person name="Karaoz U."/>
            <person name="Brodie E.L."/>
            <person name="Williams K.H."/>
            <person name="Hubbard S.S."/>
            <person name="Banfield J.F."/>
        </authorList>
    </citation>
    <scope>NUCLEOTIDE SEQUENCE [LARGE SCALE GENOMIC DNA]</scope>
</reference>
<protein>
    <recommendedName>
        <fullName evidence="6">RNA polymerase sigma-70 region 2 domain-containing protein</fullName>
    </recommendedName>
</protein>
<dbReference type="Gene3D" id="1.10.10.10">
    <property type="entry name" value="Winged helix-like DNA-binding domain superfamily/Winged helix DNA-binding domain"/>
    <property type="match status" value="1"/>
</dbReference>
<dbReference type="PANTHER" id="PTHR43133">
    <property type="entry name" value="RNA POLYMERASE ECF-TYPE SIGMA FACTO"/>
    <property type="match status" value="1"/>
</dbReference>
<keyword evidence="3" id="KW-0731">Sigma factor</keyword>
<dbReference type="GO" id="GO:0006352">
    <property type="term" value="P:DNA-templated transcription initiation"/>
    <property type="evidence" value="ECO:0007669"/>
    <property type="project" value="InterPro"/>
</dbReference>
<comment type="similarity">
    <text evidence="1">Belongs to the sigma-70 factor family. ECF subfamily.</text>
</comment>
<dbReference type="GO" id="GO:0003677">
    <property type="term" value="F:DNA binding"/>
    <property type="evidence" value="ECO:0007669"/>
    <property type="project" value="UniProtKB-KW"/>
</dbReference>
<dbReference type="Gene3D" id="1.10.1740.10">
    <property type="match status" value="1"/>
</dbReference>
<evidence type="ECO:0000256" key="1">
    <source>
        <dbReference type="ARBA" id="ARBA00010641"/>
    </source>
</evidence>
<dbReference type="PANTHER" id="PTHR43133:SF8">
    <property type="entry name" value="RNA POLYMERASE SIGMA FACTOR HI_1459-RELATED"/>
    <property type="match status" value="1"/>
</dbReference>
<keyword evidence="4" id="KW-0238">DNA-binding</keyword>
<proteinExistence type="inferred from homology"/>
<dbReference type="InterPro" id="IPR013325">
    <property type="entry name" value="RNA_pol_sigma_r2"/>
</dbReference>
<dbReference type="Pfam" id="PF04542">
    <property type="entry name" value="Sigma70_r2"/>
    <property type="match status" value="1"/>
</dbReference>
<dbReference type="SUPFAM" id="SSF88946">
    <property type="entry name" value="Sigma2 domain of RNA polymerase sigma factors"/>
    <property type="match status" value="1"/>
</dbReference>
<dbReference type="InterPro" id="IPR013324">
    <property type="entry name" value="RNA_pol_sigma_r3/r4-like"/>
</dbReference>
<evidence type="ECO:0000313" key="7">
    <source>
        <dbReference type="EMBL" id="OHA40726.1"/>
    </source>
</evidence>
<evidence type="ECO:0000256" key="2">
    <source>
        <dbReference type="ARBA" id="ARBA00023015"/>
    </source>
</evidence>
<dbReference type="Proteomes" id="UP000176429">
    <property type="component" value="Unassembled WGS sequence"/>
</dbReference>
<feature type="domain" description="RNA polymerase sigma-70 region 2" evidence="6">
    <location>
        <begin position="49"/>
        <end position="120"/>
    </location>
</feature>
<accession>A0A1G2NX79</accession>
<keyword evidence="5" id="KW-0804">Transcription</keyword>
<dbReference type="AlphaFoldDB" id="A0A1G2NX79"/>
<dbReference type="GO" id="GO:0016987">
    <property type="term" value="F:sigma factor activity"/>
    <property type="evidence" value="ECO:0007669"/>
    <property type="project" value="UniProtKB-KW"/>
</dbReference>
<evidence type="ECO:0000256" key="3">
    <source>
        <dbReference type="ARBA" id="ARBA00023082"/>
    </source>
</evidence>
<dbReference type="InterPro" id="IPR014284">
    <property type="entry name" value="RNA_pol_sigma-70_dom"/>
</dbReference>